<dbReference type="Pfam" id="PF25583">
    <property type="entry name" value="WCX"/>
    <property type="match status" value="1"/>
</dbReference>
<dbReference type="RefSeq" id="WP_102833231.1">
    <property type="nucleotide sequence ID" value="NZ_JAINWF010000023.1"/>
</dbReference>
<feature type="domain" description="WYL" evidence="1">
    <location>
        <begin position="156"/>
        <end position="222"/>
    </location>
</feature>
<dbReference type="EMBL" id="JAINWF010000023">
    <property type="protein sequence ID" value="MCD1610569.1"/>
    <property type="molecule type" value="Genomic_DNA"/>
</dbReference>
<feature type="domain" description="WCX" evidence="2">
    <location>
        <begin position="251"/>
        <end position="327"/>
    </location>
</feature>
<dbReference type="PROSITE" id="PS52050">
    <property type="entry name" value="WYL"/>
    <property type="match status" value="1"/>
</dbReference>
<dbReference type="PANTHER" id="PTHR34580:SF1">
    <property type="entry name" value="PROTEIN PAFC"/>
    <property type="match status" value="1"/>
</dbReference>
<evidence type="ECO:0000313" key="4">
    <source>
        <dbReference type="Proteomes" id="UP001138989"/>
    </source>
</evidence>
<reference evidence="3" key="1">
    <citation type="submission" date="2021-08" db="EMBL/GenBank/DDBJ databases">
        <title>Isolation and characterization of neutrophilic mixotrophic iron-oxidizing bacteria from deep-sea hydrothermal vents.</title>
        <authorList>
            <person name="He Y."/>
        </authorList>
    </citation>
    <scope>NUCLEOTIDE SEQUENCE</scope>
    <source>
        <strain evidence="3">IOP_13</strain>
    </source>
</reference>
<evidence type="ECO:0000259" key="2">
    <source>
        <dbReference type="Pfam" id="PF25583"/>
    </source>
</evidence>
<evidence type="ECO:0000259" key="1">
    <source>
        <dbReference type="Pfam" id="PF13280"/>
    </source>
</evidence>
<comment type="caution">
    <text evidence="3">The sequence shown here is derived from an EMBL/GenBank/DDBJ whole genome shotgun (WGS) entry which is preliminary data.</text>
</comment>
<proteinExistence type="predicted"/>
<keyword evidence="4" id="KW-1185">Reference proteome</keyword>
<sequence>MSEAKDTLHRLLALLRLIPTEPRRISTPTLQEKLKDRGFSVTLRSIQRDLNRLSTPFSLQCDDSETPFRWSFTPDAPLDLVEMDTPTALALYLSESHLGMLLPQGVLDQLSPQFRRARNYLDSLGRNGLADWARRVRALPNGKTLLPAQLAPGVWGLVSEALLERRQLRISYFSRSKETLISLLINPAGLVSRHSISYLIGSVDGYRDLRQFALHRIKQAEILDADADRHQEFDVDCYIASGVFNLREADERVELVADIHPQLASLLRETPLSGEQTIQTIPDRDWLRLVAHVPLDRETLWWIFGLNDQIHVHSPQIWVDEIKQRLGSLRQIYQLQ</sequence>
<dbReference type="InterPro" id="IPR057727">
    <property type="entry name" value="WCX_dom"/>
</dbReference>
<organism evidence="3 4">
    <name type="scientific">Stutzerimonas kunmingensis</name>
    <dbReference type="NCBI Taxonomy" id="1211807"/>
    <lineage>
        <taxon>Bacteria</taxon>
        <taxon>Pseudomonadati</taxon>
        <taxon>Pseudomonadota</taxon>
        <taxon>Gammaproteobacteria</taxon>
        <taxon>Pseudomonadales</taxon>
        <taxon>Pseudomonadaceae</taxon>
        <taxon>Stutzerimonas</taxon>
    </lineage>
</organism>
<dbReference type="Proteomes" id="UP001138989">
    <property type="component" value="Unassembled WGS sequence"/>
</dbReference>
<dbReference type="PANTHER" id="PTHR34580">
    <property type="match status" value="1"/>
</dbReference>
<name>A0A9X1SRE9_9GAMM</name>
<dbReference type="InterPro" id="IPR051534">
    <property type="entry name" value="CBASS_pafABC_assoc_protein"/>
</dbReference>
<dbReference type="InterPro" id="IPR026881">
    <property type="entry name" value="WYL_dom"/>
</dbReference>
<evidence type="ECO:0000313" key="3">
    <source>
        <dbReference type="EMBL" id="MCD1610569.1"/>
    </source>
</evidence>
<dbReference type="Pfam" id="PF13280">
    <property type="entry name" value="WYL"/>
    <property type="match status" value="1"/>
</dbReference>
<gene>
    <name evidence="3" type="ORF">K7H17_22250</name>
</gene>
<accession>A0A9X1SRE9</accession>
<protein>
    <submittedName>
        <fullName evidence="3">WYL domain-containing protein</fullName>
    </submittedName>
</protein>
<dbReference type="AlphaFoldDB" id="A0A9X1SRE9"/>